<accession>A0A917ND70</accession>
<dbReference type="NCBIfam" id="TIGR02395">
    <property type="entry name" value="rpoN_sigma"/>
    <property type="match status" value="1"/>
</dbReference>
<evidence type="ECO:0000256" key="7">
    <source>
        <dbReference type="ARBA" id="ARBA00023082"/>
    </source>
</evidence>
<evidence type="ECO:0000256" key="5">
    <source>
        <dbReference type="ARBA" id="ARBA00022695"/>
    </source>
</evidence>
<dbReference type="GO" id="GO:0016779">
    <property type="term" value="F:nucleotidyltransferase activity"/>
    <property type="evidence" value="ECO:0007669"/>
    <property type="project" value="UniProtKB-KW"/>
</dbReference>
<dbReference type="GO" id="GO:0016987">
    <property type="term" value="F:sigma factor activity"/>
    <property type="evidence" value="ECO:0007669"/>
    <property type="project" value="UniProtKB-KW"/>
</dbReference>
<dbReference type="Pfam" id="PF00309">
    <property type="entry name" value="Sigma54_AID"/>
    <property type="match status" value="1"/>
</dbReference>
<dbReference type="Pfam" id="PF04963">
    <property type="entry name" value="Sigma54_CBD"/>
    <property type="match status" value="1"/>
</dbReference>
<evidence type="ECO:0000256" key="6">
    <source>
        <dbReference type="ARBA" id="ARBA00023015"/>
    </source>
</evidence>
<dbReference type="AlphaFoldDB" id="A0A917ND70"/>
<name>A0A917ND70_9GAMM</name>
<dbReference type="InterPro" id="IPR000394">
    <property type="entry name" value="RNA_pol_sigma_54"/>
</dbReference>
<keyword evidence="7 10" id="KW-0731">Sigma factor</keyword>
<evidence type="ECO:0000313" key="14">
    <source>
        <dbReference type="Proteomes" id="UP000630149"/>
    </source>
</evidence>
<dbReference type="NCBIfam" id="NF004595">
    <property type="entry name" value="PRK05932.1-2"/>
    <property type="match status" value="1"/>
</dbReference>
<dbReference type="GO" id="GO:0006352">
    <property type="term" value="P:DNA-templated transcription initiation"/>
    <property type="evidence" value="ECO:0007669"/>
    <property type="project" value="InterPro"/>
</dbReference>
<dbReference type="Gene3D" id="1.10.10.1330">
    <property type="entry name" value="RNA polymerase sigma-54 factor, core-binding domain"/>
    <property type="match status" value="1"/>
</dbReference>
<keyword evidence="6 10" id="KW-0805">Transcription regulation</keyword>
<organism evidence="13 14">
    <name type="scientific">Legionella impletisoli</name>
    <dbReference type="NCBI Taxonomy" id="343510"/>
    <lineage>
        <taxon>Bacteria</taxon>
        <taxon>Pseudomonadati</taxon>
        <taxon>Pseudomonadota</taxon>
        <taxon>Gammaproteobacteria</taxon>
        <taxon>Legionellales</taxon>
        <taxon>Legionellaceae</taxon>
        <taxon>Legionella</taxon>
    </lineage>
</organism>
<reference evidence="13" key="1">
    <citation type="journal article" date="2014" name="Int. J. Syst. Evol. Microbiol.">
        <title>Complete genome sequence of Corynebacterium casei LMG S-19264T (=DSM 44701T), isolated from a smear-ripened cheese.</title>
        <authorList>
            <consortium name="US DOE Joint Genome Institute (JGI-PGF)"/>
            <person name="Walter F."/>
            <person name="Albersmeier A."/>
            <person name="Kalinowski J."/>
            <person name="Ruckert C."/>
        </authorList>
    </citation>
    <scope>NUCLEOTIDE SEQUENCE</scope>
    <source>
        <strain evidence="13">JCM 13919</strain>
    </source>
</reference>
<evidence type="ECO:0000256" key="8">
    <source>
        <dbReference type="ARBA" id="ARBA00023125"/>
    </source>
</evidence>
<dbReference type="PIRSF" id="PIRSF000774">
    <property type="entry name" value="RpoN"/>
    <property type="match status" value="1"/>
</dbReference>
<evidence type="ECO:0000256" key="3">
    <source>
        <dbReference type="ARBA" id="ARBA00022478"/>
    </source>
</evidence>
<dbReference type="FunFam" id="1.10.10.60:FF:000045">
    <property type="entry name" value="RNA polymerase sigma-54 factor"/>
    <property type="match status" value="1"/>
</dbReference>
<keyword evidence="8 10" id="KW-0238">DNA-binding</keyword>
<keyword evidence="9 10" id="KW-0804">Transcription</keyword>
<dbReference type="PRINTS" id="PR00045">
    <property type="entry name" value="SIGMA54FCT"/>
</dbReference>
<dbReference type="InterPro" id="IPR007634">
    <property type="entry name" value="RNA_pol_sigma_54_DNA-bd"/>
</dbReference>
<comment type="similarity">
    <text evidence="1 10">Belongs to the sigma-54 factor family.</text>
</comment>
<dbReference type="NCBIfam" id="NF009118">
    <property type="entry name" value="PRK12469.1"/>
    <property type="match status" value="1"/>
</dbReference>
<evidence type="ECO:0000256" key="4">
    <source>
        <dbReference type="ARBA" id="ARBA00022679"/>
    </source>
</evidence>
<dbReference type="GO" id="GO:0000428">
    <property type="term" value="C:DNA-directed RNA polymerase complex"/>
    <property type="evidence" value="ECO:0007669"/>
    <property type="project" value="UniProtKB-KW"/>
</dbReference>
<dbReference type="PANTHER" id="PTHR32248">
    <property type="entry name" value="RNA POLYMERASE SIGMA-54 FACTOR"/>
    <property type="match status" value="1"/>
</dbReference>
<dbReference type="InterPro" id="IPR007046">
    <property type="entry name" value="RNA_pol_sigma_54_core-bd"/>
</dbReference>
<dbReference type="PANTHER" id="PTHR32248:SF4">
    <property type="entry name" value="RNA POLYMERASE SIGMA-54 FACTOR"/>
    <property type="match status" value="1"/>
</dbReference>
<comment type="function">
    <text evidence="10">Sigma factors are initiation factors that promote the attachment of RNA polymerase to specific initiation sites and are then released.</text>
</comment>
<comment type="caution">
    <text evidence="13">The sequence shown here is derived from an EMBL/GenBank/DDBJ whole genome shotgun (WGS) entry which is preliminary data.</text>
</comment>
<evidence type="ECO:0000256" key="9">
    <source>
        <dbReference type="ARBA" id="ARBA00023163"/>
    </source>
</evidence>
<dbReference type="OrthoDB" id="9814402at2"/>
<evidence type="ECO:0000259" key="11">
    <source>
        <dbReference type="Pfam" id="PF04552"/>
    </source>
</evidence>
<evidence type="ECO:0000313" key="13">
    <source>
        <dbReference type="EMBL" id="GGI86345.1"/>
    </source>
</evidence>
<dbReference type="GO" id="GO:0001216">
    <property type="term" value="F:DNA-binding transcription activator activity"/>
    <property type="evidence" value="ECO:0007669"/>
    <property type="project" value="InterPro"/>
</dbReference>
<dbReference type="PROSITE" id="PS00718">
    <property type="entry name" value="SIGMA54_2"/>
    <property type="match status" value="1"/>
</dbReference>
<evidence type="ECO:0000256" key="10">
    <source>
        <dbReference type="PIRNR" id="PIRNR000774"/>
    </source>
</evidence>
<dbReference type="Gene3D" id="1.10.10.60">
    <property type="entry name" value="Homeodomain-like"/>
    <property type="match status" value="1"/>
</dbReference>
<dbReference type="Pfam" id="PF04552">
    <property type="entry name" value="Sigma54_DBD"/>
    <property type="match status" value="1"/>
</dbReference>
<proteinExistence type="inferred from homology"/>
<evidence type="ECO:0000256" key="1">
    <source>
        <dbReference type="ARBA" id="ARBA00008798"/>
    </source>
</evidence>
<dbReference type="GO" id="GO:0003677">
    <property type="term" value="F:DNA binding"/>
    <property type="evidence" value="ECO:0007669"/>
    <property type="project" value="UniProtKB-KW"/>
</dbReference>
<evidence type="ECO:0000259" key="12">
    <source>
        <dbReference type="Pfam" id="PF04963"/>
    </source>
</evidence>
<protein>
    <recommendedName>
        <fullName evidence="2 10">RNA polymerase sigma-54 factor</fullName>
    </recommendedName>
</protein>
<dbReference type="RefSeq" id="WP_131776784.1">
    <property type="nucleotide sequence ID" value="NZ_BMOB01000005.1"/>
</dbReference>
<gene>
    <name evidence="13" type="ORF">GCM10007966_13720</name>
</gene>
<sequence>MKPSLQLNVSTQLTLTPQLQQAIRLLQLSSIDLRQEILQVLESNPLLEASIDEAYKTSLEEELLDREDEFSDVQWSTLYTTSSTSNSRFNESEYIFENLHCTKESLQEHLLWQIDLTPMSDIDRAIATTLVDAIDDSGFLTLELQDIHKSLNSKELPIDIKEIEAVLHLIQHLDPVGCGAQNLAETLIIQLKHLQESVPYREITEKIIDEHIELLGQHNYQKIKNIYKIDDTILEQVLNNIMHLNPRPGSLITQTEPGYVIPDLIVKKNGNHWQVALNPDTLPQLSINNSYASMIERANNSVENQFLKTNLQEARWLLKGIQSRQDTLLNVARFIVEFQNDFFEYGDEAMKPLILNDVASALDMHESTISRVTTQKYIHTPRGVFELKFFFSSHVSTNSGGECSSTAIRAFIKKLIAAENPQKPLSDNKLVKLIAEQGIKIARRTVAKYREELGIPPSFERKQIRSSY</sequence>
<dbReference type="PROSITE" id="PS50044">
    <property type="entry name" value="SIGMA54_3"/>
    <property type="match status" value="1"/>
</dbReference>
<keyword evidence="14" id="KW-1185">Reference proteome</keyword>
<dbReference type="Proteomes" id="UP000630149">
    <property type="component" value="Unassembled WGS sequence"/>
</dbReference>
<dbReference type="PROSITE" id="PS00717">
    <property type="entry name" value="SIGMA54_1"/>
    <property type="match status" value="1"/>
</dbReference>
<reference evidence="13" key="2">
    <citation type="submission" date="2020-09" db="EMBL/GenBank/DDBJ databases">
        <authorList>
            <person name="Sun Q."/>
            <person name="Ohkuma M."/>
        </authorList>
    </citation>
    <scope>NUCLEOTIDE SEQUENCE</scope>
    <source>
        <strain evidence="13">JCM 13919</strain>
    </source>
</reference>
<evidence type="ECO:0000256" key="2">
    <source>
        <dbReference type="ARBA" id="ARBA00019942"/>
    </source>
</evidence>
<keyword evidence="5 10" id="KW-0548">Nucleotidyltransferase</keyword>
<keyword evidence="3 10" id="KW-0240">DNA-directed RNA polymerase</keyword>
<dbReference type="EMBL" id="BMOB01000005">
    <property type="protein sequence ID" value="GGI86345.1"/>
    <property type="molecule type" value="Genomic_DNA"/>
</dbReference>
<feature type="domain" description="RNA polymerase sigma factor 54 core-binding" evidence="12">
    <location>
        <begin position="96"/>
        <end position="291"/>
    </location>
</feature>
<dbReference type="InterPro" id="IPR038709">
    <property type="entry name" value="RpoN_core-bd_sf"/>
</dbReference>
<feature type="domain" description="RNA polymerase sigma factor 54 DNA-binding" evidence="11">
    <location>
        <begin position="305"/>
        <end position="463"/>
    </location>
</feature>
<keyword evidence="4 10" id="KW-0808">Transferase</keyword>